<dbReference type="InterPro" id="IPR029063">
    <property type="entry name" value="SAM-dependent_MTases_sf"/>
</dbReference>
<dbReference type="InterPro" id="IPR023397">
    <property type="entry name" value="SAM-dep_MeTrfase_MraW_recog"/>
</dbReference>
<dbReference type="PANTHER" id="PTHR11265:SF0">
    <property type="entry name" value="12S RRNA N4-METHYLCYTIDINE METHYLTRANSFERASE"/>
    <property type="match status" value="1"/>
</dbReference>
<dbReference type="Pfam" id="PF01795">
    <property type="entry name" value="Methyltransf_5"/>
    <property type="match status" value="1"/>
</dbReference>
<reference evidence="5" key="1">
    <citation type="submission" date="2021-01" db="EMBL/GenBank/DDBJ databases">
        <authorList>
            <person name="Corre E."/>
            <person name="Pelletier E."/>
            <person name="Niang G."/>
            <person name="Scheremetjew M."/>
            <person name="Finn R."/>
            <person name="Kale V."/>
            <person name="Holt S."/>
            <person name="Cochrane G."/>
            <person name="Meng A."/>
            <person name="Brown T."/>
            <person name="Cohen L."/>
        </authorList>
    </citation>
    <scope>NUCLEOTIDE SEQUENCE</scope>
    <source>
        <strain evidence="5">B650</strain>
    </source>
</reference>
<proteinExistence type="inferred from homology"/>
<name>A0A7S2KSA8_9STRA</name>
<evidence type="ECO:0000313" key="5">
    <source>
        <dbReference type="EMBL" id="CAD9583481.1"/>
    </source>
</evidence>
<evidence type="ECO:0000256" key="2">
    <source>
        <dbReference type="ARBA" id="ARBA00022603"/>
    </source>
</evidence>
<evidence type="ECO:0008006" key="6">
    <source>
        <dbReference type="Google" id="ProtNLM"/>
    </source>
</evidence>
<keyword evidence="2" id="KW-0489">Methyltransferase</keyword>
<dbReference type="SUPFAM" id="SSF53335">
    <property type="entry name" value="S-adenosyl-L-methionine-dependent methyltransferases"/>
    <property type="match status" value="1"/>
</dbReference>
<keyword evidence="3" id="KW-0808">Transferase</keyword>
<sequence length="218" mass="24082">MRMDNSRNDQMTAADICNEYGENGIIEMLRTFADESTPRARKIAKSIIDNRPHKTTTDLVNAVAAVTPEFAKKSRRMGRTATLARVFQAMRMIVNEEDSSLTEALAIAAPSVVRPGGRLAVLTYHSLEDRATKRVMKDGHDPWLSVVDFGVSPLLDKKARRTTVEKDLYGNELGPPKPWKIVGKPQKAAEAEVEANGRARSATLRVAERLCADGTTFN</sequence>
<dbReference type="GO" id="GO:0070475">
    <property type="term" value="P:rRNA base methylation"/>
    <property type="evidence" value="ECO:0007669"/>
    <property type="project" value="TreeGrafter"/>
</dbReference>
<evidence type="ECO:0000256" key="1">
    <source>
        <dbReference type="ARBA" id="ARBA00010396"/>
    </source>
</evidence>
<organism evidence="5">
    <name type="scientific">Leptocylindrus danicus</name>
    <dbReference type="NCBI Taxonomy" id="163516"/>
    <lineage>
        <taxon>Eukaryota</taxon>
        <taxon>Sar</taxon>
        <taxon>Stramenopiles</taxon>
        <taxon>Ochrophyta</taxon>
        <taxon>Bacillariophyta</taxon>
        <taxon>Coscinodiscophyceae</taxon>
        <taxon>Chaetocerotophycidae</taxon>
        <taxon>Leptocylindrales</taxon>
        <taxon>Leptocylindraceae</taxon>
        <taxon>Leptocylindrus</taxon>
    </lineage>
</organism>
<dbReference type="Gene3D" id="3.40.50.150">
    <property type="entry name" value="Vaccinia Virus protein VP39"/>
    <property type="match status" value="1"/>
</dbReference>
<dbReference type="AlphaFoldDB" id="A0A7S2KSA8"/>
<dbReference type="GO" id="GO:0071424">
    <property type="term" value="F:rRNA (cytosine-N4-)-methyltransferase activity"/>
    <property type="evidence" value="ECO:0007669"/>
    <property type="project" value="TreeGrafter"/>
</dbReference>
<keyword evidence="4" id="KW-0949">S-adenosyl-L-methionine</keyword>
<comment type="similarity">
    <text evidence="1">Belongs to the methyltransferase superfamily. RsmH family.</text>
</comment>
<dbReference type="PANTHER" id="PTHR11265">
    <property type="entry name" value="S-ADENOSYL-METHYLTRANSFERASE MRAW"/>
    <property type="match status" value="1"/>
</dbReference>
<evidence type="ECO:0000256" key="4">
    <source>
        <dbReference type="ARBA" id="ARBA00022691"/>
    </source>
</evidence>
<protein>
    <recommendedName>
        <fullName evidence="6">16S rRNA (Cytosine(1402)-N(4))-methyltransferase</fullName>
    </recommendedName>
</protein>
<gene>
    <name evidence="5" type="ORF">LDAN0321_LOCUS11002</name>
</gene>
<dbReference type="EMBL" id="HBGY01017012">
    <property type="protein sequence ID" value="CAD9583481.1"/>
    <property type="molecule type" value="Transcribed_RNA"/>
</dbReference>
<dbReference type="InterPro" id="IPR002903">
    <property type="entry name" value="RsmH"/>
</dbReference>
<accession>A0A7S2KSA8</accession>
<evidence type="ECO:0000256" key="3">
    <source>
        <dbReference type="ARBA" id="ARBA00022679"/>
    </source>
</evidence>
<dbReference type="SUPFAM" id="SSF81799">
    <property type="entry name" value="Putative methyltransferase TM0872, insert domain"/>
    <property type="match status" value="1"/>
</dbReference>